<organism evidence="4 5">
    <name type="scientific">Tegillarca granosa</name>
    <name type="common">Malaysian cockle</name>
    <name type="synonym">Anadara granosa</name>
    <dbReference type="NCBI Taxonomy" id="220873"/>
    <lineage>
        <taxon>Eukaryota</taxon>
        <taxon>Metazoa</taxon>
        <taxon>Spiralia</taxon>
        <taxon>Lophotrochozoa</taxon>
        <taxon>Mollusca</taxon>
        <taxon>Bivalvia</taxon>
        <taxon>Autobranchia</taxon>
        <taxon>Pteriomorphia</taxon>
        <taxon>Arcoida</taxon>
        <taxon>Arcoidea</taxon>
        <taxon>Arcidae</taxon>
        <taxon>Tegillarca</taxon>
    </lineage>
</organism>
<keyword evidence="2" id="KW-0503">Monooxygenase</keyword>
<gene>
    <name evidence="4" type="ORF">KUTeg_010379</name>
</gene>
<keyword evidence="3" id="KW-0812">Transmembrane</keyword>
<keyword evidence="5" id="KW-1185">Reference proteome</keyword>
<dbReference type="PANTHER" id="PTHR24291">
    <property type="entry name" value="CYTOCHROME P450 FAMILY 4"/>
    <property type="match status" value="1"/>
</dbReference>
<evidence type="ECO:0000256" key="1">
    <source>
        <dbReference type="ARBA" id="ARBA00010617"/>
    </source>
</evidence>
<evidence type="ECO:0000256" key="3">
    <source>
        <dbReference type="SAM" id="Phobius"/>
    </source>
</evidence>
<comment type="caution">
    <text evidence="4">The sequence shown here is derived from an EMBL/GenBank/DDBJ whole genome shotgun (WGS) entry which is preliminary data.</text>
</comment>
<keyword evidence="2" id="KW-0560">Oxidoreductase</keyword>
<dbReference type="CDD" id="cd20659">
    <property type="entry name" value="CYP4B_4F-like"/>
    <property type="match status" value="1"/>
</dbReference>
<sequence>MGSTLLVQLLCGIVVSLFLYVLFKFVRLVWKVQRLVKVFKPFPCLPRHWFLGNVHQIESYTLFTNKMQSNFIDAGEKCYIFWLFFNNPIVVVAHPDTAREILKSSEPKVITGAYGFLIPWLGESILISKGKKWERNRHLLTPAFHFDNLRPYVKIFNKVSDIFIDKMSKAATDGTSFEVFKPAGLLTLDNLLQCAFSYDGKVQQLGSNHPYVEAVQRLGQLVLVRSLKLHHYNESIYKWSSEGKEFYKLCKFVHEFSSRIIAERRKTLNENPDILQKRHLDFLDILLTAKDGEGQGLTDEEIRNEVDTFMFAGHDTTSSLISWSIYALGQFQEYQEKVYQEVKSVLGTRKEVEWEDIPKFKYLTCFMKEVMRLYTTGPTINRCLTKTYNINGVEVPAGTQVDISIYHIHHHPDVWSDPWEFKPERFETDDFMKRDPYSYVPFSAGPRNCIGQNFASNEEKVLIARVVNRFKVLPDLEHKPEPLLEVVYRSKNGIYIKFTL</sequence>
<evidence type="ECO:0008006" key="6">
    <source>
        <dbReference type="Google" id="ProtNLM"/>
    </source>
</evidence>
<keyword evidence="3" id="KW-1133">Transmembrane helix</keyword>
<dbReference type="EMBL" id="JARBDR010000440">
    <property type="protein sequence ID" value="KAJ8313006.1"/>
    <property type="molecule type" value="Genomic_DNA"/>
</dbReference>
<comment type="similarity">
    <text evidence="1 2">Belongs to the cytochrome P450 family.</text>
</comment>
<evidence type="ECO:0000313" key="5">
    <source>
        <dbReference type="Proteomes" id="UP001217089"/>
    </source>
</evidence>
<dbReference type="Gene3D" id="1.10.630.10">
    <property type="entry name" value="Cytochrome P450"/>
    <property type="match status" value="1"/>
</dbReference>
<dbReference type="PROSITE" id="PS00086">
    <property type="entry name" value="CYTOCHROME_P450"/>
    <property type="match status" value="1"/>
</dbReference>
<feature type="transmembrane region" description="Helical" evidence="3">
    <location>
        <begin position="6"/>
        <end position="30"/>
    </location>
</feature>
<dbReference type="SUPFAM" id="SSF48264">
    <property type="entry name" value="Cytochrome P450"/>
    <property type="match status" value="1"/>
</dbReference>
<dbReference type="PRINTS" id="PR00463">
    <property type="entry name" value="EP450I"/>
</dbReference>
<dbReference type="InterPro" id="IPR002401">
    <property type="entry name" value="Cyt_P450_E_grp-I"/>
</dbReference>
<reference evidence="4 5" key="1">
    <citation type="submission" date="2022-12" db="EMBL/GenBank/DDBJ databases">
        <title>Chromosome-level genome of Tegillarca granosa.</title>
        <authorList>
            <person name="Kim J."/>
        </authorList>
    </citation>
    <scope>NUCLEOTIDE SEQUENCE [LARGE SCALE GENOMIC DNA]</scope>
    <source>
        <strain evidence="4">Teg-2019</strain>
        <tissue evidence="4">Adductor muscle</tissue>
    </source>
</reference>
<keyword evidence="3" id="KW-0472">Membrane</keyword>
<keyword evidence="2" id="KW-0408">Iron</keyword>
<evidence type="ECO:0000313" key="4">
    <source>
        <dbReference type="EMBL" id="KAJ8313006.1"/>
    </source>
</evidence>
<proteinExistence type="inferred from homology"/>
<dbReference type="Pfam" id="PF00067">
    <property type="entry name" value="p450"/>
    <property type="match status" value="1"/>
</dbReference>
<dbReference type="Proteomes" id="UP001217089">
    <property type="component" value="Unassembled WGS sequence"/>
</dbReference>
<accession>A0ABQ9F8R9</accession>
<dbReference type="InterPro" id="IPR017972">
    <property type="entry name" value="Cyt_P450_CS"/>
</dbReference>
<dbReference type="PANTHER" id="PTHR24291:SF201">
    <property type="entry name" value="CYTOCHROME P450, FAMILY 4, SUBFAMILY B, POLYPEPTIDE 7"/>
    <property type="match status" value="1"/>
</dbReference>
<name>A0ABQ9F8R9_TEGGR</name>
<keyword evidence="2" id="KW-0479">Metal-binding</keyword>
<dbReference type="InterPro" id="IPR036396">
    <property type="entry name" value="Cyt_P450_sf"/>
</dbReference>
<dbReference type="InterPro" id="IPR050196">
    <property type="entry name" value="Cytochrome_P450_Monoox"/>
</dbReference>
<protein>
    <recommendedName>
        <fullName evidence="6">Cytochrome P450</fullName>
    </recommendedName>
</protein>
<dbReference type="InterPro" id="IPR001128">
    <property type="entry name" value="Cyt_P450"/>
</dbReference>
<keyword evidence="2" id="KW-0349">Heme</keyword>
<dbReference type="PRINTS" id="PR00385">
    <property type="entry name" value="P450"/>
</dbReference>
<evidence type="ECO:0000256" key="2">
    <source>
        <dbReference type="RuleBase" id="RU000461"/>
    </source>
</evidence>